<evidence type="ECO:0000313" key="1">
    <source>
        <dbReference type="EMBL" id="MPD04347.1"/>
    </source>
</evidence>
<dbReference type="AlphaFoldDB" id="A0A5B7KCG3"/>
<protein>
    <submittedName>
        <fullName evidence="1">Uncharacterized protein</fullName>
    </submittedName>
</protein>
<name>A0A5B7KCG3_PORTR</name>
<proteinExistence type="predicted"/>
<evidence type="ECO:0000313" key="2">
    <source>
        <dbReference type="Proteomes" id="UP000324222"/>
    </source>
</evidence>
<gene>
    <name evidence="1" type="ORF">E2C01_100028</name>
</gene>
<keyword evidence="2" id="KW-1185">Reference proteome</keyword>
<reference evidence="1 2" key="1">
    <citation type="submission" date="2019-05" db="EMBL/GenBank/DDBJ databases">
        <title>Another draft genome of Portunus trituberculatus and its Hox gene families provides insights of decapod evolution.</title>
        <authorList>
            <person name="Jeong J.-H."/>
            <person name="Song I."/>
            <person name="Kim S."/>
            <person name="Choi T."/>
            <person name="Kim D."/>
            <person name="Ryu S."/>
            <person name="Kim W."/>
        </authorList>
    </citation>
    <scope>NUCLEOTIDE SEQUENCE [LARGE SCALE GENOMIC DNA]</scope>
    <source>
        <tissue evidence="1">Muscle</tissue>
    </source>
</reference>
<dbReference type="Proteomes" id="UP000324222">
    <property type="component" value="Unassembled WGS sequence"/>
</dbReference>
<accession>A0A5B7KCG3</accession>
<sequence>MFGTRPQGPRRPYCFLITPPHVTAPTLSPCVAHRPPTHGDPWRRQRWRRRRLSAARVGQCFECGAAPPGIGRRCANGRPTLIRETRACECVSFSIS</sequence>
<comment type="caution">
    <text evidence="1">The sequence shown here is derived from an EMBL/GenBank/DDBJ whole genome shotgun (WGS) entry which is preliminary data.</text>
</comment>
<dbReference type="EMBL" id="VSRR010140665">
    <property type="protein sequence ID" value="MPD04347.1"/>
    <property type="molecule type" value="Genomic_DNA"/>
</dbReference>
<organism evidence="1 2">
    <name type="scientific">Portunus trituberculatus</name>
    <name type="common">Swimming crab</name>
    <name type="synonym">Neptunus trituberculatus</name>
    <dbReference type="NCBI Taxonomy" id="210409"/>
    <lineage>
        <taxon>Eukaryota</taxon>
        <taxon>Metazoa</taxon>
        <taxon>Ecdysozoa</taxon>
        <taxon>Arthropoda</taxon>
        <taxon>Crustacea</taxon>
        <taxon>Multicrustacea</taxon>
        <taxon>Malacostraca</taxon>
        <taxon>Eumalacostraca</taxon>
        <taxon>Eucarida</taxon>
        <taxon>Decapoda</taxon>
        <taxon>Pleocyemata</taxon>
        <taxon>Brachyura</taxon>
        <taxon>Eubrachyura</taxon>
        <taxon>Portunoidea</taxon>
        <taxon>Portunidae</taxon>
        <taxon>Portuninae</taxon>
        <taxon>Portunus</taxon>
    </lineage>
</organism>